<organism evidence="1 2">
    <name type="scientific">Arthrobacter hankyongi</name>
    <dbReference type="NCBI Taxonomy" id="2904801"/>
    <lineage>
        <taxon>Bacteria</taxon>
        <taxon>Bacillati</taxon>
        <taxon>Actinomycetota</taxon>
        <taxon>Actinomycetes</taxon>
        <taxon>Micrococcales</taxon>
        <taxon>Micrococcaceae</taxon>
        <taxon>Arthrobacter</taxon>
    </lineage>
</organism>
<dbReference type="Proteomes" id="UP001165368">
    <property type="component" value="Unassembled WGS sequence"/>
</dbReference>
<evidence type="ECO:0000313" key="1">
    <source>
        <dbReference type="EMBL" id="MCG2622690.1"/>
    </source>
</evidence>
<name>A0ABS9L7P2_9MICC</name>
<keyword evidence="2" id="KW-1185">Reference proteome</keyword>
<sequence length="112" mass="12494">MTATPTCQPWCDNHQDGDGEPYCNTIRRLYTSPYRRADASPEPSGFIDPDPAPDAVILEAIHDLEADATEVAIENWDFRTDELQSKLWTDLDGIKAMHAALGQFIKQAESSK</sequence>
<gene>
    <name evidence="1" type="ORF">LVY72_12330</name>
</gene>
<reference evidence="1" key="1">
    <citation type="submission" date="2022-01" db="EMBL/GenBank/DDBJ databases">
        <authorList>
            <person name="Jo J.-H."/>
            <person name="Im W.-T."/>
        </authorList>
    </citation>
    <scope>NUCLEOTIDE SEQUENCE</scope>
    <source>
        <strain evidence="1">I2-34</strain>
    </source>
</reference>
<dbReference type="EMBL" id="JAKLTQ010000008">
    <property type="protein sequence ID" value="MCG2622690.1"/>
    <property type="molecule type" value="Genomic_DNA"/>
</dbReference>
<evidence type="ECO:0000313" key="2">
    <source>
        <dbReference type="Proteomes" id="UP001165368"/>
    </source>
</evidence>
<accession>A0ABS9L7P2</accession>
<proteinExistence type="predicted"/>
<protein>
    <submittedName>
        <fullName evidence="1">Uncharacterized protein</fullName>
    </submittedName>
</protein>
<dbReference type="RefSeq" id="WP_237821244.1">
    <property type="nucleotide sequence ID" value="NZ_JAKLTQ010000008.1"/>
</dbReference>
<comment type="caution">
    <text evidence="1">The sequence shown here is derived from an EMBL/GenBank/DDBJ whole genome shotgun (WGS) entry which is preliminary data.</text>
</comment>